<organism evidence="1 2">
    <name type="scientific">Gymnopus androsaceus JB14</name>
    <dbReference type="NCBI Taxonomy" id="1447944"/>
    <lineage>
        <taxon>Eukaryota</taxon>
        <taxon>Fungi</taxon>
        <taxon>Dikarya</taxon>
        <taxon>Basidiomycota</taxon>
        <taxon>Agaricomycotina</taxon>
        <taxon>Agaricomycetes</taxon>
        <taxon>Agaricomycetidae</taxon>
        <taxon>Agaricales</taxon>
        <taxon>Marasmiineae</taxon>
        <taxon>Omphalotaceae</taxon>
        <taxon>Gymnopus</taxon>
    </lineage>
</organism>
<reference evidence="1" key="1">
    <citation type="journal article" date="2019" name="Environ. Microbiol.">
        <title>Fungal ecological strategies reflected in gene transcription - a case study of two litter decomposers.</title>
        <authorList>
            <person name="Barbi F."/>
            <person name="Kohler A."/>
            <person name="Barry K."/>
            <person name="Baskaran P."/>
            <person name="Daum C."/>
            <person name="Fauchery L."/>
            <person name="Ihrmark K."/>
            <person name="Kuo A."/>
            <person name="LaButti K."/>
            <person name="Lipzen A."/>
            <person name="Morin E."/>
            <person name="Grigoriev I.V."/>
            <person name="Henrissat B."/>
            <person name="Lindahl B."/>
            <person name="Martin F."/>
        </authorList>
    </citation>
    <scope>NUCLEOTIDE SEQUENCE</scope>
    <source>
        <strain evidence="1">JB14</strain>
    </source>
</reference>
<accession>A0A6A4GI73</accession>
<gene>
    <name evidence="1" type="ORF">BT96DRAFT_1007232</name>
</gene>
<keyword evidence="2" id="KW-1185">Reference proteome</keyword>
<name>A0A6A4GI73_9AGAR</name>
<protein>
    <submittedName>
        <fullName evidence="1">Uncharacterized protein</fullName>
    </submittedName>
</protein>
<evidence type="ECO:0000313" key="2">
    <source>
        <dbReference type="Proteomes" id="UP000799118"/>
    </source>
</evidence>
<dbReference type="EMBL" id="ML770010">
    <property type="protein sequence ID" value="KAE9385246.1"/>
    <property type="molecule type" value="Genomic_DNA"/>
</dbReference>
<dbReference type="AlphaFoldDB" id="A0A6A4GI73"/>
<evidence type="ECO:0000313" key="1">
    <source>
        <dbReference type="EMBL" id="KAE9385246.1"/>
    </source>
</evidence>
<sequence length="125" mass="13723">MQVLSGGKFVESVWAQCAQINAPCTHCAVGLYGTAKEQRVSLHAGEQGNLLELAPSYKLPVRVRVGFYSEYSYSCPEIQAIRKQFVEGPVFMFGHSDEVIVVAELPDDTSNEVPIVMDKSVEDIA</sequence>
<proteinExistence type="predicted"/>
<dbReference type="Proteomes" id="UP000799118">
    <property type="component" value="Unassembled WGS sequence"/>
</dbReference>